<evidence type="ECO:0000313" key="2">
    <source>
        <dbReference type="Proteomes" id="UP001523216"/>
    </source>
</evidence>
<reference evidence="1 2" key="1">
    <citation type="submission" date="2022-06" db="EMBL/GenBank/DDBJ databases">
        <title>Actinoplanes abujensis sp. nov., isolated from Nigerian arid soil.</title>
        <authorList>
            <person name="Ding P."/>
        </authorList>
    </citation>
    <scope>NUCLEOTIDE SEQUENCE [LARGE SCALE GENOMIC DNA]</scope>
    <source>
        <strain evidence="2">TRM88002</strain>
    </source>
</reference>
<organism evidence="1 2">
    <name type="scientific">Paractinoplanes hotanensis</name>
    <dbReference type="NCBI Taxonomy" id="2906497"/>
    <lineage>
        <taxon>Bacteria</taxon>
        <taxon>Bacillati</taxon>
        <taxon>Actinomycetota</taxon>
        <taxon>Actinomycetes</taxon>
        <taxon>Micromonosporales</taxon>
        <taxon>Micromonosporaceae</taxon>
        <taxon>Paractinoplanes</taxon>
    </lineage>
</organism>
<keyword evidence="2" id="KW-1185">Reference proteome</keyword>
<comment type="caution">
    <text evidence="1">The sequence shown here is derived from an EMBL/GenBank/DDBJ whole genome shotgun (WGS) entry which is preliminary data.</text>
</comment>
<evidence type="ECO:0000313" key="1">
    <source>
        <dbReference type="EMBL" id="MCM4083522.1"/>
    </source>
</evidence>
<name>A0ABT0YDG1_9ACTN</name>
<gene>
    <name evidence="1" type="ORF">LXN57_38845</name>
</gene>
<dbReference type="RefSeq" id="WP_251803222.1">
    <property type="nucleotide sequence ID" value="NZ_JAMQOL010000060.1"/>
</dbReference>
<dbReference type="EMBL" id="JAMQOL010000060">
    <property type="protein sequence ID" value="MCM4083522.1"/>
    <property type="molecule type" value="Genomic_DNA"/>
</dbReference>
<accession>A0ABT0YDG1</accession>
<dbReference type="Proteomes" id="UP001523216">
    <property type="component" value="Unassembled WGS sequence"/>
</dbReference>
<sequence>MITVDVSSYCPIATVPGRDMFELHSGPMTTGAEQRAGEMVAAVRDDPARRLGLAAAFYERPDIRSYRRAEVAFMKWQIRCGVLRADGGSPWWRAVNESLLRDAAEADLLFRGSTGAGSNRSVDPWLAFLRAPGPERWYRAHNSSIVGGYLRHRDLVAGEGSLERFFMDVALLRVLYAHCLLVRPKLALGRLAVFGRLLGDPRRRGADLFLSLKDVLPDAYPLENVGIDKVLAAENYLSRIVDYGVIVPRIPQLYAHAAEDLGEPELAGLCRDEFPVYAWPYEERHVWRTAESPFAIALARTMTRSDLARLPTQISHDYQLRSRTIASSDRVMCDAQGGRTRPVGAGPPPADLSDRRLQLLL</sequence>
<proteinExistence type="predicted"/>
<protein>
    <submittedName>
        <fullName evidence="1">Uncharacterized protein</fullName>
    </submittedName>
</protein>